<feature type="region of interest" description="Disordered" evidence="1">
    <location>
        <begin position="146"/>
        <end position="167"/>
    </location>
</feature>
<organism evidence="2 3">
    <name type="scientific">Striga hermonthica</name>
    <name type="common">Purple witchweed</name>
    <name type="synonym">Buchnera hermonthica</name>
    <dbReference type="NCBI Taxonomy" id="68872"/>
    <lineage>
        <taxon>Eukaryota</taxon>
        <taxon>Viridiplantae</taxon>
        <taxon>Streptophyta</taxon>
        <taxon>Embryophyta</taxon>
        <taxon>Tracheophyta</taxon>
        <taxon>Spermatophyta</taxon>
        <taxon>Magnoliopsida</taxon>
        <taxon>eudicotyledons</taxon>
        <taxon>Gunneridae</taxon>
        <taxon>Pentapetalae</taxon>
        <taxon>asterids</taxon>
        <taxon>lamiids</taxon>
        <taxon>Lamiales</taxon>
        <taxon>Orobanchaceae</taxon>
        <taxon>Buchnereae</taxon>
        <taxon>Striga</taxon>
    </lineage>
</organism>
<name>A0A9N7R1H4_STRHE</name>
<keyword evidence="3" id="KW-1185">Reference proteome</keyword>
<evidence type="ECO:0000313" key="3">
    <source>
        <dbReference type="Proteomes" id="UP001153555"/>
    </source>
</evidence>
<feature type="non-terminal residue" evidence="2">
    <location>
        <position position="1"/>
    </location>
</feature>
<dbReference type="Proteomes" id="UP001153555">
    <property type="component" value="Unassembled WGS sequence"/>
</dbReference>
<reference evidence="2" key="1">
    <citation type="submission" date="2019-12" db="EMBL/GenBank/DDBJ databases">
        <authorList>
            <person name="Scholes J."/>
        </authorList>
    </citation>
    <scope>NUCLEOTIDE SEQUENCE</scope>
</reference>
<protein>
    <submittedName>
        <fullName evidence="2">Uncharacterized protein</fullName>
    </submittedName>
</protein>
<proteinExistence type="predicted"/>
<comment type="caution">
    <text evidence="2">The sequence shown here is derived from an EMBL/GenBank/DDBJ whole genome shotgun (WGS) entry which is preliminary data.</text>
</comment>
<sequence>LEGSGNAVDWYKACARERRTRRLEAKSLGVYITEEISGARGVDVGWTASTWDGREQADVRVVTCARACEKMVLGRATNGRKEGRKYAHWRRRARARPRLERKHYQRFWDAYRKSETWWEWLRNQVARRNGRHASWVPNGLMRKWLDSSRTPPVGPTMRARGKPERRQRYTHWSIVRAGQARKGRTRVRESYTQTHGVHGRWARQTRREAAARARKAGRWARARTKRAGRNARGWMPHTLRHAVGRRITRVQQEREAGLKERIGGARSMSARTTSIDSPRRPHTAIGVHPTNRASRCPHSRAVIQTHGSIGRRNILSSMKSTVQTALGMPLIISM</sequence>
<dbReference type="EMBL" id="CACSLK010000107">
    <property type="protein sequence ID" value="CAA0805682.1"/>
    <property type="molecule type" value="Genomic_DNA"/>
</dbReference>
<dbReference type="AlphaFoldDB" id="A0A9N7R1H4"/>
<evidence type="ECO:0000256" key="1">
    <source>
        <dbReference type="SAM" id="MobiDB-lite"/>
    </source>
</evidence>
<gene>
    <name evidence="2" type="ORF">SHERM_09215</name>
</gene>
<accession>A0A9N7R1H4</accession>
<feature type="non-terminal residue" evidence="2">
    <location>
        <position position="334"/>
    </location>
</feature>
<evidence type="ECO:0000313" key="2">
    <source>
        <dbReference type="EMBL" id="CAA0805682.1"/>
    </source>
</evidence>
<feature type="region of interest" description="Disordered" evidence="1">
    <location>
        <begin position="265"/>
        <end position="294"/>
    </location>
</feature>